<dbReference type="InterPro" id="IPR004263">
    <property type="entry name" value="Exostosin"/>
</dbReference>
<evidence type="ECO:0000256" key="2">
    <source>
        <dbReference type="ARBA" id="ARBA00010271"/>
    </source>
</evidence>
<name>A0A4Y7KSQ7_PAPSO</name>
<dbReference type="Pfam" id="PF03016">
    <property type="entry name" value="Exostosin_GT47"/>
    <property type="match status" value="1"/>
</dbReference>
<dbReference type="GO" id="GO:0000139">
    <property type="term" value="C:Golgi membrane"/>
    <property type="evidence" value="ECO:0007669"/>
    <property type="project" value="UniProtKB-SubCell"/>
</dbReference>
<accession>A0A4Y7KSQ7</accession>
<dbReference type="EMBL" id="CM010723">
    <property type="protein sequence ID" value="RZC75837.1"/>
    <property type="molecule type" value="Genomic_DNA"/>
</dbReference>
<dbReference type="OMA" id="IDFAIPY"/>
<sequence>MKETLSTVSRVPKSHHHGGDQKIVEKSNGGVVPYRYPSWFVIFASFNMLWFLMFYFNTDAFVSSKNKVQSIMNDYVYGFVSPQPKIMIPLENETAVPLFREPIRDDDLVDRFGTDDSTSVSLNDQPEAVRQEEVVVSQNQSKTENLPSQMELVGENVSRPKPEEHSIENEIEPIAVQNKNETVTIEPVKENGSETKTEDPARGNEIEPVGTKLVAGNGTGPITQEDPVTEDGIEPIVHDLNEPAPRNESESDFDPCTGKYIYMHDLPKKFNEDLLIECDTLNKWIPMCPYMVNGGLGPRLVNSQGVFPTNGGWFNTDQYMLEIIFHHRMQQYKCLTLNSSLSSAIYVPFYAGFEVIRHLWDTDVPTRDAATVELVKWLTSKPEWKVLGGRDHFLVPGRTTWDFRRLSEDDADWGNKLLVLPETEIMPALLVEASPWQVNDFGVPFPTYFHPSSDGEVYELQNRMRNQQRRFLFSFVGAPRPNNTKSIRNQLIEQCLGSKNCKQQDCKNKENGEKPCEDPSTVMKVFQRSVFCLEPQGDSATRRSTFDAILAGCIPVFFYPGTAYTQYTWYLPENYTQYSVFISEDEVRDGKVNIESVLQQFSQEQIRAMQEEVIKLIPKVIYADPRSKLETIEDAFDIAVKGVLERVDKVRNDIRAGRNPDEPPHSASNTWKYRLFGTEEKHEWDHFFEAPK</sequence>
<evidence type="ECO:0000313" key="9">
    <source>
        <dbReference type="EMBL" id="RZC75837.1"/>
    </source>
</evidence>
<feature type="region of interest" description="Disordered" evidence="6">
    <location>
        <begin position="115"/>
        <end position="145"/>
    </location>
</feature>
<gene>
    <name evidence="9" type="ORF">C5167_000126</name>
</gene>
<organism evidence="9 10">
    <name type="scientific">Papaver somniferum</name>
    <name type="common">Opium poppy</name>
    <dbReference type="NCBI Taxonomy" id="3469"/>
    <lineage>
        <taxon>Eukaryota</taxon>
        <taxon>Viridiplantae</taxon>
        <taxon>Streptophyta</taxon>
        <taxon>Embryophyta</taxon>
        <taxon>Tracheophyta</taxon>
        <taxon>Spermatophyta</taxon>
        <taxon>Magnoliopsida</taxon>
        <taxon>Ranunculales</taxon>
        <taxon>Papaveraceae</taxon>
        <taxon>Papaveroideae</taxon>
        <taxon>Papaver</taxon>
    </lineage>
</organism>
<dbReference type="PANTHER" id="PTHR11062">
    <property type="entry name" value="EXOSTOSIN HEPARAN SULFATE GLYCOSYLTRANSFERASE -RELATED"/>
    <property type="match status" value="1"/>
</dbReference>
<feature type="compositionally biased region" description="Polar residues" evidence="6">
    <location>
        <begin position="115"/>
        <end position="124"/>
    </location>
</feature>
<dbReference type="Gramene" id="RZC75837">
    <property type="protein sequence ID" value="RZC75837"/>
    <property type="gene ID" value="C5167_000126"/>
</dbReference>
<keyword evidence="7" id="KW-1133">Transmembrane helix</keyword>
<keyword evidence="4" id="KW-0735">Signal-anchor</keyword>
<dbReference type="Proteomes" id="UP000316621">
    <property type="component" value="Chromosome 9"/>
</dbReference>
<keyword evidence="10" id="KW-1185">Reference proteome</keyword>
<keyword evidence="3" id="KW-0808">Transferase</keyword>
<comment type="subcellular location">
    <subcellularLocation>
        <location evidence="1">Golgi apparatus membrane</location>
        <topology evidence="1">Single-pass type II membrane protein</topology>
    </subcellularLocation>
</comment>
<feature type="compositionally biased region" description="Polar residues" evidence="6">
    <location>
        <begin position="136"/>
        <end position="145"/>
    </location>
</feature>
<evidence type="ECO:0000313" key="10">
    <source>
        <dbReference type="Proteomes" id="UP000316621"/>
    </source>
</evidence>
<evidence type="ECO:0000256" key="3">
    <source>
        <dbReference type="ARBA" id="ARBA00022676"/>
    </source>
</evidence>
<dbReference type="AlphaFoldDB" id="A0A4Y7KSQ7"/>
<evidence type="ECO:0000259" key="8">
    <source>
        <dbReference type="Pfam" id="PF03016"/>
    </source>
</evidence>
<evidence type="ECO:0000256" key="6">
    <source>
        <dbReference type="SAM" id="MobiDB-lite"/>
    </source>
</evidence>
<feature type="domain" description="Exostosin GT47" evidence="8">
    <location>
        <begin position="256"/>
        <end position="594"/>
    </location>
</feature>
<evidence type="ECO:0000256" key="1">
    <source>
        <dbReference type="ARBA" id="ARBA00004323"/>
    </source>
</evidence>
<dbReference type="GO" id="GO:0016757">
    <property type="term" value="F:glycosyltransferase activity"/>
    <property type="evidence" value="ECO:0007669"/>
    <property type="project" value="UniProtKB-KW"/>
</dbReference>
<keyword evidence="7" id="KW-0472">Membrane</keyword>
<keyword evidence="5" id="KW-0333">Golgi apparatus</keyword>
<evidence type="ECO:0000256" key="5">
    <source>
        <dbReference type="ARBA" id="ARBA00023034"/>
    </source>
</evidence>
<dbReference type="PANTHER" id="PTHR11062:SF282">
    <property type="entry name" value="XYLOGLUCAN GALACTOSYLTRANSFERASE GT11-RELATED"/>
    <property type="match status" value="1"/>
</dbReference>
<dbReference type="InterPro" id="IPR040911">
    <property type="entry name" value="Exostosin_GT47"/>
</dbReference>
<dbReference type="OrthoDB" id="408493at2759"/>
<feature type="transmembrane region" description="Helical" evidence="7">
    <location>
        <begin position="36"/>
        <end position="56"/>
    </location>
</feature>
<keyword evidence="3" id="KW-0328">Glycosyltransferase</keyword>
<reference evidence="9 10" key="1">
    <citation type="journal article" date="2018" name="Science">
        <title>The opium poppy genome and morphinan production.</title>
        <authorList>
            <person name="Guo L."/>
            <person name="Winzer T."/>
            <person name="Yang X."/>
            <person name="Li Y."/>
            <person name="Ning Z."/>
            <person name="He Z."/>
            <person name="Teodor R."/>
            <person name="Lu Y."/>
            <person name="Bowser T.A."/>
            <person name="Graham I.A."/>
            <person name="Ye K."/>
        </authorList>
    </citation>
    <scope>NUCLEOTIDE SEQUENCE [LARGE SCALE GENOMIC DNA]</scope>
    <source>
        <strain evidence="10">cv. HN1</strain>
        <tissue evidence="9">Leaves</tissue>
    </source>
</reference>
<keyword evidence="7" id="KW-0812">Transmembrane</keyword>
<comment type="similarity">
    <text evidence="2">Belongs to the glycosyltransferase 47 family.</text>
</comment>
<evidence type="ECO:0000256" key="4">
    <source>
        <dbReference type="ARBA" id="ARBA00022968"/>
    </source>
</evidence>
<feature type="region of interest" description="Disordered" evidence="6">
    <location>
        <begin position="1"/>
        <end position="24"/>
    </location>
</feature>
<evidence type="ECO:0000256" key="7">
    <source>
        <dbReference type="SAM" id="Phobius"/>
    </source>
</evidence>
<proteinExistence type="inferred from homology"/>
<protein>
    <recommendedName>
        <fullName evidence="8">Exostosin GT47 domain-containing protein</fullName>
    </recommendedName>
</protein>